<evidence type="ECO:0000256" key="5">
    <source>
        <dbReference type="SAM" id="Phobius"/>
    </source>
</evidence>
<dbReference type="InterPro" id="IPR020846">
    <property type="entry name" value="MFS_dom"/>
</dbReference>
<feature type="transmembrane region" description="Helical" evidence="5">
    <location>
        <begin position="158"/>
        <end position="177"/>
    </location>
</feature>
<evidence type="ECO:0000313" key="7">
    <source>
        <dbReference type="EMBL" id="MPN12338.1"/>
    </source>
</evidence>
<feature type="transmembrane region" description="Helical" evidence="5">
    <location>
        <begin position="90"/>
        <end position="111"/>
    </location>
</feature>
<reference evidence="7" key="1">
    <citation type="submission" date="2019-08" db="EMBL/GenBank/DDBJ databases">
        <authorList>
            <person name="Kucharzyk K."/>
            <person name="Murdoch R.W."/>
            <person name="Higgins S."/>
            <person name="Loffler F."/>
        </authorList>
    </citation>
    <scope>NUCLEOTIDE SEQUENCE</scope>
</reference>
<dbReference type="PANTHER" id="PTHR11662">
    <property type="entry name" value="SOLUTE CARRIER FAMILY 17"/>
    <property type="match status" value="1"/>
</dbReference>
<evidence type="ECO:0000256" key="4">
    <source>
        <dbReference type="ARBA" id="ARBA00023136"/>
    </source>
</evidence>
<name>A0A645FD58_9ZZZZ</name>
<dbReference type="SUPFAM" id="SSF103473">
    <property type="entry name" value="MFS general substrate transporter"/>
    <property type="match status" value="1"/>
</dbReference>
<feature type="transmembrane region" description="Helical" evidence="5">
    <location>
        <begin position="34"/>
        <end position="54"/>
    </location>
</feature>
<dbReference type="GO" id="GO:0016020">
    <property type="term" value="C:membrane"/>
    <property type="evidence" value="ECO:0007669"/>
    <property type="project" value="UniProtKB-SubCell"/>
</dbReference>
<dbReference type="GO" id="GO:0015134">
    <property type="term" value="F:hexuronate transmembrane transporter activity"/>
    <property type="evidence" value="ECO:0007669"/>
    <property type="project" value="TreeGrafter"/>
</dbReference>
<keyword evidence="4 5" id="KW-0472">Membrane</keyword>
<dbReference type="InterPro" id="IPR050382">
    <property type="entry name" value="MFS_Na/Anion_cotransporter"/>
</dbReference>
<dbReference type="Gene3D" id="1.20.1250.20">
    <property type="entry name" value="MFS general substrate transporter like domains"/>
    <property type="match status" value="1"/>
</dbReference>
<evidence type="ECO:0000259" key="6">
    <source>
        <dbReference type="PROSITE" id="PS50850"/>
    </source>
</evidence>
<comment type="caution">
    <text evidence="7">The sequence shown here is derived from an EMBL/GenBank/DDBJ whole genome shotgun (WGS) entry which is preliminary data.</text>
</comment>
<dbReference type="EMBL" id="VSSQ01058668">
    <property type="protein sequence ID" value="MPN12338.1"/>
    <property type="molecule type" value="Genomic_DNA"/>
</dbReference>
<organism evidence="7">
    <name type="scientific">bioreactor metagenome</name>
    <dbReference type="NCBI Taxonomy" id="1076179"/>
    <lineage>
        <taxon>unclassified sequences</taxon>
        <taxon>metagenomes</taxon>
        <taxon>ecological metagenomes</taxon>
    </lineage>
</organism>
<proteinExistence type="predicted"/>
<dbReference type="AlphaFoldDB" id="A0A645FD58"/>
<keyword evidence="2 5" id="KW-0812">Transmembrane</keyword>
<dbReference type="PROSITE" id="PS50850">
    <property type="entry name" value="MFS"/>
    <property type="match status" value="1"/>
</dbReference>
<feature type="transmembrane region" description="Helical" evidence="5">
    <location>
        <begin position="66"/>
        <end position="84"/>
    </location>
</feature>
<comment type="subcellular location">
    <subcellularLocation>
        <location evidence="1">Membrane</location>
        <topology evidence="1">Multi-pass membrane protein</topology>
    </subcellularLocation>
</comment>
<protein>
    <submittedName>
        <fullName evidence="7">Putative glucarate transporter</fullName>
    </submittedName>
</protein>
<keyword evidence="3 5" id="KW-1133">Transmembrane helix</keyword>
<evidence type="ECO:0000256" key="3">
    <source>
        <dbReference type="ARBA" id="ARBA00022989"/>
    </source>
</evidence>
<dbReference type="Pfam" id="PF07690">
    <property type="entry name" value="MFS_1"/>
    <property type="match status" value="1"/>
</dbReference>
<feature type="transmembrane region" description="Helical" evidence="5">
    <location>
        <begin position="123"/>
        <end position="146"/>
    </location>
</feature>
<dbReference type="InterPro" id="IPR036259">
    <property type="entry name" value="MFS_trans_sf"/>
</dbReference>
<dbReference type="PANTHER" id="PTHR11662:SF285">
    <property type="entry name" value="HEXURONATE TRANSPORTER"/>
    <property type="match status" value="1"/>
</dbReference>
<dbReference type="InterPro" id="IPR011701">
    <property type="entry name" value="MFS"/>
</dbReference>
<accession>A0A645FD58</accession>
<feature type="domain" description="Major facilitator superfamily (MFS) profile" evidence="6">
    <location>
        <begin position="1"/>
        <end position="181"/>
    </location>
</feature>
<evidence type="ECO:0000256" key="1">
    <source>
        <dbReference type="ARBA" id="ARBA00004141"/>
    </source>
</evidence>
<gene>
    <name evidence="7" type="primary">gudP_2</name>
    <name evidence="7" type="ORF">SDC9_159654</name>
</gene>
<evidence type="ECO:0000256" key="2">
    <source>
        <dbReference type="ARBA" id="ARBA00022692"/>
    </source>
</evidence>
<sequence length="187" mass="20986">MRILFDPIFYFLMFWIPKFMSESRNISLDMIGKLFWIPFLVLGISNILGGYLSDKLFVKTQSIDKARKILMGIAALLTLSVLFVPGIDSAYAVIALISLFFFAHGIWITNYSTAVGDIFGMKATSTMIGLTGTFGAISAFFVNRGIAFVVTNYSYDPLWIWAGLMYPLAFVVLLIFIPKIRKNEAFA</sequence>